<reference evidence="2 3" key="1">
    <citation type="submission" date="2020-02" db="EMBL/GenBank/DDBJ databases">
        <title>Bacillus aquiflavi sp. nov., isolated from yellow water of strong flavor Chinese baijiu in Yibin region of China.</title>
        <authorList>
            <person name="Xie J."/>
        </authorList>
    </citation>
    <scope>NUCLEOTIDE SEQUENCE [LARGE SCALE GENOMIC DNA]</scope>
    <source>
        <strain evidence="2 3">SA4</strain>
    </source>
</reference>
<dbReference type="InterPro" id="IPR029063">
    <property type="entry name" value="SAM-dependent_MTases_sf"/>
</dbReference>
<keyword evidence="2" id="KW-0489">Methyltransferase</keyword>
<organism evidence="2 3">
    <name type="scientific">Bacillus mesophilus</name>
    <dbReference type="NCBI Taxonomy" id="1808955"/>
    <lineage>
        <taxon>Bacteria</taxon>
        <taxon>Bacillati</taxon>
        <taxon>Bacillota</taxon>
        <taxon>Bacilli</taxon>
        <taxon>Bacillales</taxon>
        <taxon>Bacillaceae</taxon>
        <taxon>Bacillus</taxon>
    </lineage>
</organism>
<dbReference type="CDD" id="cd02440">
    <property type="entry name" value="AdoMet_MTases"/>
    <property type="match status" value="1"/>
</dbReference>
<proteinExistence type="predicted"/>
<dbReference type="SUPFAM" id="SSF53335">
    <property type="entry name" value="S-adenosyl-L-methionine-dependent methyltransferases"/>
    <property type="match status" value="1"/>
</dbReference>
<dbReference type="GO" id="GO:0032259">
    <property type="term" value="P:methylation"/>
    <property type="evidence" value="ECO:0007669"/>
    <property type="project" value="UniProtKB-KW"/>
</dbReference>
<gene>
    <name evidence="2" type="ORF">G4D63_14760</name>
</gene>
<evidence type="ECO:0000259" key="1">
    <source>
        <dbReference type="Pfam" id="PF08241"/>
    </source>
</evidence>
<evidence type="ECO:0000313" key="3">
    <source>
        <dbReference type="Proteomes" id="UP000481043"/>
    </source>
</evidence>
<dbReference type="Proteomes" id="UP000481043">
    <property type="component" value="Unassembled WGS sequence"/>
</dbReference>
<dbReference type="InterPro" id="IPR013216">
    <property type="entry name" value="Methyltransf_11"/>
</dbReference>
<dbReference type="Pfam" id="PF08241">
    <property type="entry name" value="Methyltransf_11"/>
    <property type="match status" value="1"/>
</dbReference>
<keyword evidence="3" id="KW-1185">Reference proteome</keyword>
<name>A0A6M0Q9R3_9BACI</name>
<evidence type="ECO:0000313" key="2">
    <source>
        <dbReference type="EMBL" id="NEY72997.1"/>
    </source>
</evidence>
<accession>A0A6M0Q9R3</accession>
<dbReference type="AlphaFoldDB" id="A0A6M0Q9R3"/>
<protein>
    <submittedName>
        <fullName evidence="2">Class I SAM-dependent methyltransferase</fullName>
    </submittedName>
</protein>
<comment type="caution">
    <text evidence="2">The sequence shown here is derived from an EMBL/GenBank/DDBJ whole genome shotgun (WGS) entry which is preliminary data.</text>
</comment>
<feature type="domain" description="Methyltransferase type 11" evidence="1">
    <location>
        <begin position="130"/>
        <end position="215"/>
    </location>
</feature>
<dbReference type="Gene3D" id="3.40.50.150">
    <property type="entry name" value="Vaccinia Virus protein VP39"/>
    <property type="match status" value="1"/>
</dbReference>
<dbReference type="EMBL" id="JAAIWM010000005">
    <property type="protein sequence ID" value="NEY72997.1"/>
    <property type="molecule type" value="Genomic_DNA"/>
</dbReference>
<sequence>MVYEGGVIQVSCQFNTTVRTDPYHIHVIRDGHEIWVESLYAHLFRDKKYEKVVRQYLSDLQEKLTHQNKLAWNQDQYDALVERYGEPERTAQKIEENPEWRLHPFYRHLGNVNEKKVVHLLGSNGIKGVALSLLGADVTVVDFSKENAEYAKALAKEAGVALDYIESDVFSLPEASVKDTADIILMELGVLHYFMDLQPLFHKIKMFLKKGGIFLLHEFHPISTKLITSSGKKHRVTGNYFSPLVESGQVAFSKHMGEQQEQLVKVSQRKWTIGEVITMLGQEGLMIRTLEEEPNHKVHDIGLPKTYTIVVEKI</sequence>
<dbReference type="GO" id="GO:0008757">
    <property type="term" value="F:S-adenosylmethionine-dependent methyltransferase activity"/>
    <property type="evidence" value="ECO:0007669"/>
    <property type="project" value="InterPro"/>
</dbReference>
<keyword evidence="2" id="KW-0808">Transferase</keyword>